<feature type="transmembrane region" description="Helical" evidence="17">
    <location>
        <begin position="1219"/>
        <end position="1238"/>
    </location>
</feature>
<protein>
    <recommendedName>
        <fullName evidence="16">Na(+)/K(+)-exchanging ATPase</fullName>
        <ecNumber evidence="16">7.2.2.13</ecNumber>
    </recommendedName>
</protein>
<keyword evidence="9" id="KW-0630">Potassium</keyword>
<evidence type="ECO:0000256" key="11">
    <source>
        <dbReference type="ARBA" id="ARBA00022989"/>
    </source>
</evidence>
<dbReference type="InterPro" id="IPR018303">
    <property type="entry name" value="ATPase_P-typ_P_site"/>
</dbReference>
<evidence type="ECO:0000256" key="13">
    <source>
        <dbReference type="ARBA" id="ARBA00023136"/>
    </source>
</evidence>
<dbReference type="NCBIfam" id="TIGR01494">
    <property type="entry name" value="ATPase_P-type"/>
    <property type="match status" value="2"/>
</dbReference>
<reference evidence="19" key="1">
    <citation type="submission" date="2015-03" db="EMBL/GenBank/DDBJ databases">
        <title>Wuchereria bancrofti Genome Sequencing Papua New Guinea Strain.</title>
        <authorList>
            <person name="Small S.T."/>
            <person name="Serre D."/>
            <person name="Zimmerman P.A."/>
        </authorList>
    </citation>
    <scope>NUCLEOTIDE SEQUENCE [LARGE SCALE GENOMIC DNA]</scope>
    <source>
        <strain evidence="19">pt0022</strain>
    </source>
</reference>
<dbReference type="PROSITE" id="PS00154">
    <property type="entry name" value="ATPASE_E1_E2"/>
    <property type="match status" value="1"/>
</dbReference>
<dbReference type="FunFam" id="3.40.50.1000:FF:000083">
    <property type="entry name" value="Sodium/potassium-transporting ATPase subunit alpha"/>
    <property type="match status" value="1"/>
</dbReference>
<dbReference type="InterPro" id="IPR004014">
    <property type="entry name" value="ATPase_P-typ_cation-transptr_N"/>
</dbReference>
<dbReference type="GO" id="GO:0098797">
    <property type="term" value="C:plasma membrane protein complex"/>
    <property type="evidence" value="ECO:0007669"/>
    <property type="project" value="UniProtKB-ARBA"/>
</dbReference>
<evidence type="ECO:0000256" key="16">
    <source>
        <dbReference type="ARBA" id="ARBA00039096"/>
    </source>
</evidence>
<comment type="function">
    <text evidence="14">This is the catalytic component of the active enzyme, which catalyzes the hydrolysis of ATP coupled with the exchange of sodium and potassium ions across the plasma membrane. This action creates the electrochemical gradient of sodium and potassium ions, providing the energy for active transport of various nutrients.</text>
</comment>
<evidence type="ECO:0000313" key="19">
    <source>
        <dbReference type="Proteomes" id="UP000093561"/>
    </source>
</evidence>
<sequence>MQPIVQRLLFEVYRENTNEHSPRNEYKPSSVDFFIPAIAEFVGSFLLTFLGIFSYLHTVNTQLAVSLLDGATLYTLTCCLGRFSGAHFNPAQTLSVIFVGRCRLAIGLFMIFMQFLGAFLGAVYAQCILQNNTFAVAMHAAIRWSSTDIHATNRLQYFFMELTLSTLVCCAYLFTGVISHGRNGALCAAIISTARAIVTFVGYSTIGQTSNLARTIGLISTAYIFLAVRDEWRFIYIPFLCCLLAGSEFGMGKEKSKMSMQLMKKEVELREHQIPIEELCAELKTNVNMGHSEEKANQLLKEYGLNMLTPPKKRSELVAALKCLFAGFNFLLWLGSLASVTSYIIENQQSANVKLDNLYMGIVLAVVVVVTGFFAYYQEYKSSKIMESFARLAPPTTTVLRDGQMKRVDATLVVPGDIVYIKAGDRIPADVRVITSSGLKVDCSTLTGESEPQNRSPECTHVNPLETNNLVLFGTGAVEGKCKGIVVLTGDRTIMGRIAYLTSRVDSGKTPIGREIDHFITIIGIVAATIGISFFIISIIYGYTFVEALVFLIGIIVANVPEGIIATMTVCLTLTAVKMRRKNCLVKKLEGVETLGSTSTICSDKTGTLTQNRMTVTHTWFNGSISDVNFHESTLENIDPKELNFDRFVGTFGAFLRCAALCSNATFKDENRDVKLWKRDASGDASEVAILKYCEYTCGNVTAYRKLYPKIFEIPFNSTNKFQVSIHKQESDGHFVLVMKGAPEQIIDRCKTCLEDNGERNLTREDLKLLQNAYEYLGGLGERVMGFCDLDLDPKKYRKNFAFCTNPLNFPLEGLRFLGLISMIDPPRPAVPHAVDLCQSAGIKIVMVTGDHPLTAEAIARQVNIIREGSITSRIINDGDKLKWEQIMGNGDKCQAMIVHGEQLKKLSDKDLNYIVKYYSCIVFARTSPIQKLQIVEAFQNAGHIVAVTGDGVNDAPALRKADIGIAMGIAGTDVSKEAADMILLDDNFASIVTGVEEGRIIFDNLKKSIAYTLTSNIPEITPFLSYILFGIPLPMSVVAILCIDLGTDLWPAISIAYEEAETNIMERPPRNARVDKLVNARLMNFSYLQIGIIQAAAGFMTYLIIMAENGFHIHRLLWIRDEWDDSMLDDLEDSYGQQWTYKARKDLERCCHGAFFYAIVVVQWADLLISKTRYNSIVQQGMSNWVLNMGLIFTAVLSTFLLFTPYVNKVFGLTPIRLSWAMIPVSFAWLIFVYDEVRKYFCRTRPHGWLYRDTYY</sequence>
<dbReference type="SFLD" id="SFLDS00003">
    <property type="entry name" value="Haloacid_Dehalogenase"/>
    <property type="match status" value="1"/>
</dbReference>
<keyword evidence="5" id="KW-0597">Phosphoprotein</keyword>
<dbReference type="InterPro" id="IPR023299">
    <property type="entry name" value="ATPase_P-typ_cyto_dom_N"/>
</dbReference>
<keyword evidence="6 17" id="KW-0812">Transmembrane</keyword>
<dbReference type="Gene3D" id="3.40.50.1000">
    <property type="entry name" value="HAD superfamily/HAD-like"/>
    <property type="match status" value="1"/>
</dbReference>
<feature type="transmembrane region" description="Helical" evidence="17">
    <location>
        <begin position="63"/>
        <end position="84"/>
    </location>
</feature>
<dbReference type="SUPFAM" id="SSF81665">
    <property type="entry name" value="Calcium ATPase, transmembrane domain M"/>
    <property type="match status" value="1"/>
</dbReference>
<dbReference type="FunFam" id="2.70.150.10:FF:000003">
    <property type="entry name" value="Sodium/potassium-transporting ATPase subunit alpha"/>
    <property type="match status" value="1"/>
</dbReference>
<evidence type="ECO:0000256" key="15">
    <source>
        <dbReference type="ARBA" id="ARBA00038795"/>
    </source>
</evidence>
<comment type="similarity">
    <text evidence="2">Belongs to the cation transport ATPase (P-type) (TC 3.A.3) family. Type IIC subfamily.</text>
</comment>
<dbReference type="GO" id="GO:0006883">
    <property type="term" value="P:intracellular sodium ion homeostasis"/>
    <property type="evidence" value="ECO:0007669"/>
    <property type="project" value="TreeGrafter"/>
</dbReference>
<evidence type="ECO:0000256" key="2">
    <source>
        <dbReference type="ARBA" id="ARBA00006934"/>
    </source>
</evidence>
<dbReference type="InterPro" id="IPR001757">
    <property type="entry name" value="P_typ_ATPase"/>
</dbReference>
<dbReference type="Gene3D" id="2.70.150.10">
    <property type="entry name" value="Calcium-transporting ATPase, cytoplasmic transduction domain A"/>
    <property type="match status" value="1"/>
</dbReference>
<evidence type="ECO:0000259" key="18">
    <source>
        <dbReference type="SMART" id="SM00831"/>
    </source>
</evidence>
<dbReference type="InterPro" id="IPR036412">
    <property type="entry name" value="HAD-like_sf"/>
</dbReference>
<feature type="transmembrane region" description="Helical" evidence="17">
    <location>
        <begin position="157"/>
        <end position="177"/>
    </location>
</feature>
<dbReference type="GO" id="GO:0030007">
    <property type="term" value="P:intracellular potassium ion homeostasis"/>
    <property type="evidence" value="ECO:0007669"/>
    <property type="project" value="TreeGrafter"/>
</dbReference>
<feature type="transmembrane region" description="Helical" evidence="17">
    <location>
        <begin position="519"/>
        <end position="543"/>
    </location>
</feature>
<dbReference type="SFLD" id="SFLDG00002">
    <property type="entry name" value="C1.7:_P-type_atpase_like"/>
    <property type="match status" value="1"/>
</dbReference>
<dbReference type="NCBIfam" id="TIGR01106">
    <property type="entry name" value="ATPase-IIC_X-K"/>
    <property type="match status" value="1"/>
</dbReference>
<dbReference type="FunFam" id="3.40.1110.10:FF:000001">
    <property type="entry name" value="Sodium/potassium-transporting ATPase subunit alpha"/>
    <property type="match status" value="1"/>
</dbReference>
<dbReference type="SMART" id="SM00831">
    <property type="entry name" value="Cation_ATPase_N"/>
    <property type="match status" value="1"/>
</dbReference>
<evidence type="ECO:0000256" key="17">
    <source>
        <dbReference type="SAM" id="Phobius"/>
    </source>
</evidence>
<dbReference type="GO" id="GO:0016887">
    <property type="term" value="F:ATP hydrolysis activity"/>
    <property type="evidence" value="ECO:0007669"/>
    <property type="project" value="InterPro"/>
</dbReference>
<dbReference type="Pfam" id="PF00230">
    <property type="entry name" value="MIP"/>
    <property type="match status" value="1"/>
</dbReference>
<dbReference type="InterPro" id="IPR044492">
    <property type="entry name" value="P_typ_ATPase_HD_dom"/>
</dbReference>
<name>A0AAF5Q3L1_WUCBA</name>
<evidence type="ECO:0000256" key="8">
    <source>
        <dbReference type="ARBA" id="ARBA00022840"/>
    </source>
</evidence>
<dbReference type="Proteomes" id="UP000093561">
    <property type="component" value="Unassembled WGS sequence"/>
</dbReference>
<keyword evidence="8" id="KW-0067">ATP-binding</keyword>
<dbReference type="InterPro" id="IPR023298">
    <property type="entry name" value="ATPase_P-typ_TM_dom_sf"/>
</dbReference>
<dbReference type="Pfam" id="PF00690">
    <property type="entry name" value="Cation_ATPase_N"/>
    <property type="match status" value="1"/>
</dbReference>
<dbReference type="GO" id="GO:0036376">
    <property type="term" value="P:sodium ion export across plasma membrane"/>
    <property type="evidence" value="ECO:0007669"/>
    <property type="project" value="TreeGrafter"/>
</dbReference>
<evidence type="ECO:0000256" key="12">
    <source>
        <dbReference type="ARBA" id="ARBA00023065"/>
    </source>
</evidence>
<proteinExistence type="inferred from homology"/>
<dbReference type="InterPro" id="IPR000425">
    <property type="entry name" value="MIP"/>
</dbReference>
<evidence type="ECO:0000256" key="7">
    <source>
        <dbReference type="ARBA" id="ARBA00022741"/>
    </source>
</evidence>
<feature type="transmembrane region" description="Helical" evidence="17">
    <location>
        <begin position="317"/>
        <end position="345"/>
    </location>
</feature>
<evidence type="ECO:0000256" key="14">
    <source>
        <dbReference type="ARBA" id="ARBA00037422"/>
    </source>
</evidence>
<dbReference type="InterPro" id="IPR005775">
    <property type="entry name" value="P-type_ATPase_IIC"/>
</dbReference>
<feature type="transmembrane region" description="Helical" evidence="17">
    <location>
        <begin position="211"/>
        <end position="228"/>
    </location>
</feature>
<evidence type="ECO:0000313" key="20">
    <source>
        <dbReference type="WBParaSite" id="mrna-Wban_09316"/>
    </source>
</evidence>
<dbReference type="GO" id="GO:0005524">
    <property type="term" value="F:ATP binding"/>
    <property type="evidence" value="ECO:0007669"/>
    <property type="project" value="UniProtKB-KW"/>
</dbReference>
<reference evidence="19" key="2">
    <citation type="journal article" date="2016" name="Mol. Ecol.">
        <title>Population genomics of the filarial nematode parasite Wuchereria bancrofti from mosquitoes.</title>
        <authorList>
            <person name="Small S.T."/>
            <person name="Reimer L.J."/>
            <person name="Tisch D.J."/>
            <person name="King C.L."/>
            <person name="Christensen B.M."/>
            <person name="Siba P.M."/>
            <person name="Kazura J.W."/>
            <person name="Serre D."/>
            <person name="Zimmerman P.A."/>
        </authorList>
    </citation>
    <scope>NUCLEOTIDE SEQUENCE</scope>
    <source>
        <strain evidence="19">pt0022</strain>
    </source>
</reference>
<dbReference type="GO" id="GO:1902600">
    <property type="term" value="P:proton transmembrane transport"/>
    <property type="evidence" value="ECO:0007669"/>
    <property type="project" value="TreeGrafter"/>
</dbReference>
<feature type="transmembrane region" description="Helical" evidence="17">
    <location>
        <begin position="234"/>
        <end position="251"/>
    </location>
</feature>
<dbReference type="FunFam" id="1.20.1110.10:FF:000038">
    <property type="entry name" value="Sodium/potassium-transporting ATPase subunit alpha"/>
    <property type="match status" value="1"/>
</dbReference>
<dbReference type="SUPFAM" id="SSF81338">
    <property type="entry name" value="Aquaporin-like"/>
    <property type="match status" value="1"/>
</dbReference>
<dbReference type="PRINTS" id="PR00121">
    <property type="entry name" value="NAKATPASE"/>
</dbReference>
<keyword evidence="10" id="KW-1278">Translocase</keyword>
<dbReference type="PANTHER" id="PTHR43294:SF18">
    <property type="entry name" value="SODIUM_POTASSIUM-TRANSPORTING ATPASE SUBUNIT ALPHA"/>
    <property type="match status" value="1"/>
</dbReference>
<feature type="transmembrane region" description="Helical" evidence="17">
    <location>
        <begin position="1024"/>
        <end position="1047"/>
    </location>
</feature>
<evidence type="ECO:0000256" key="9">
    <source>
        <dbReference type="ARBA" id="ARBA00022958"/>
    </source>
</evidence>
<evidence type="ECO:0000256" key="3">
    <source>
        <dbReference type="ARBA" id="ARBA00022448"/>
    </source>
</evidence>
<dbReference type="Pfam" id="PF00689">
    <property type="entry name" value="Cation_ATPase_C"/>
    <property type="match status" value="1"/>
</dbReference>
<dbReference type="EC" id="7.2.2.13" evidence="16"/>
<dbReference type="Gene3D" id="3.40.1110.10">
    <property type="entry name" value="Calcium-transporting ATPase, cytoplasmic domain N"/>
    <property type="match status" value="1"/>
</dbReference>
<dbReference type="PRINTS" id="PR00119">
    <property type="entry name" value="CATATPASE"/>
</dbReference>
<dbReference type="SUPFAM" id="SSF81660">
    <property type="entry name" value="Metal cation-transporting ATPase, ATP-binding domain N"/>
    <property type="match status" value="1"/>
</dbReference>
<dbReference type="GO" id="GO:0090533">
    <property type="term" value="C:cation-transporting ATPase complex"/>
    <property type="evidence" value="ECO:0007669"/>
    <property type="project" value="UniProtKB-ARBA"/>
</dbReference>
<feature type="transmembrane region" description="Helical" evidence="17">
    <location>
        <begin position="33"/>
        <end position="56"/>
    </location>
</feature>
<dbReference type="InterPro" id="IPR023271">
    <property type="entry name" value="Aquaporin-like"/>
</dbReference>
<keyword evidence="11 17" id="KW-1133">Transmembrane helix</keyword>
<evidence type="ECO:0000256" key="6">
    <source>
        <dbReference type="ARBA" id="ARBA00022692"/>
    </source>
</evidence>
<organism evidence="19 20">
    <name type="scientific">Wuchereria bancrofti</name>
    <dbReference type="NCBI Taxonomy" id="6293"/>
    <lineage>
        <taxon>Eukaryota</taxon>
        <taxon>Metazoa</taxon>
        <taxon>Ecdysozoa</taxon>
        <taxon>Nematoda</taxon>
        <taxon>Chromadorea</taxon>
        <taxon>Rhabditida</taxon>
        <taxon>Spirurina</taxon>
        <taxon>Spiruromorpha</taxon>
        <taxon>Filarioidea</taxon>
        <taxon>Onchocercidae</taxon>
        <taxon>Wuchereria</taxon>
    </lineage>
</organism>
<evidence type="ECO:0000256" key="4">
    <source>
        <dbReference type="ARBA" id="ARBA00022538"/>
    </source>
</evidence>
<dbReference type="InterPro" id="IPR023214">
    <property type="entry name" value="HAD_sf"/>
</dbReference>
<feature type="transmembrane region" description="Helical" evidence="17">
    <location>
        <begin position="104"/>
        <end position="125"/>
    </location>
</feature>
<feature type="transmembrane region" description="Helical" evidence="17">
    <location>
        <begin position="1186"/>
        <end position="1207"/>
    </location>
</feature>
<keyword evidence="4" id="KW-0633">Potassium transport</keyword>
<dbReference type="SFLD" id="SFLDF00027">
    <property type="entry name" value="p-type_atpase"/>
    <property type="match status" value="1"/>
</dbReference>
<comment type="subcellular location">
    <subcellularLocation>
        <location evidence="1">Membrane</location>
        <topology evidence="1">Multi-pass membrane protein</topology>
    </subcellularLocation>
</comment>
<evidence type="ECO:0000256" key="10">
    <source>
        <dbReference type="ARBA" id="ARBA00022967"/>
    </source>
</evidence>
<feature type="transmembrane region" description="Helical" evidence="17">
    <location>
        <begin position="183"/>
        <end position="204"/>
    </location>
</feature>
<dbReference type="Pfam" id="PF00122">
    <property type="entry name" value="E1-E2_ATPase"/>
    <property type="match status" value="1"/>
</dbReference>
<keyword evidence="12" id="KW-0406">Ion transport</keyword>
<feature type="domain" description="Cation-transporting P-type ATPase N-terminal" evidence="18">
    <location>
        <begin position="270"/>
        <end position="344"/>
    </location>
</feature>
<keyword evidence="13 17" id="KW-0472">Membrane</keyword>
<evidence type="ECO:0000256" key="5">
    <source>
        <dbReference type="ARBA" id="ARBA00022553"/>
    </source>
</evidence>
<dbReference type="InterPro" id="IPR008250">
    <property type="entry name" value="ATPase_P-typ_transduc_dom_A_sf"/>
</dbReference>
<reference evidence="20" key="3">
    <citation type="submission" date="2024-02" db="UniProtKB">
        <authorList>
            <consortium name="WormBaseParasite"/>
        </authorList>
    </citation>
    <scope>IDENTIFICATION</scope>
    <source>
        <strain evidence="20">pt0022</strain>
    </source>
</reference>
<dbReference type="GO" id="GO:1990573">
    <property type="term" value="P:potassium ion import across plasma membrane"/>
    <property type="evidence" value="ECO:0007669"/>
    <property type="project" value="TreeGrafter"/>
</dbReference>
<feature type="transmembrane region" description="Helical" evidence="17">
    <location>
        <begin position="549"/>
        <end position="577"/>
    </location>
</feature>
<keyword evidence="7" id="KW-0547">Nucleotide-binding</keyword>
<keyword evidence="3" id="KW-0813">Transport</keyword>
<comment type="subunit">
    <text evidence="15">The sodium/potassium-transporting ATPase is composed of a catalytic alpha subunit, an auxiliary non-catalytic beta subunit and an additional regulatory subunit.</text>
</comment>
<dbReference type="Gene3D" id="1.20.1080.10">
    <property type="entry name" value="Glycerol uptake facilitator protein"/>
    <property type="match status" value="1"/>
</dbReference>
<dbReference type="WBParaSite" id="mrna-Wban_09316">
    <property type="protein sequence ID" value="mrna-Wban_09316"/>
    <property type="gene ID" value="Wban_09316"/>
</dbReference>
<feature type="transmembrane region" description="Helical" evidence="17">
    <location>
        <begin position="1086"/>
        <end position="1106"/>
    </location>
</feature>
<dbReference type="SUPFAM" id="SSF56784">
    <property type="entry name" value="HAD-like"/>
    <property type="match status" value="1"/>
</dbReference>
<dbReference type="GO" id="GO:0005391">
    <property type="term" value="F:P-type sodium:potassium-exchanging transporter activity"/>
    <property type="evidence" value="ECO:0007669"/>
    <property type="project" value="UniProtKB-EC"/>
</dbReference>
<dbReference type="GO" id="GO:0015267">
    <property type="term" value="F:channel activity"/>
    <property type="evidence" value="ECO:0007669"/>
    <property type="project" value="InterPro"/>
</dbReference>
<dbReference type="AlphaFoldDB" id="A0AAF5Q3L1"/>
<dbReference type="InterPro" id="IPR059000">
    <property type="entry name" value="ATPase_P-type_domA"/>
</dbReference>
<dbReference type="InterPro" id="IPR050510">
    <property type="entry name" value="Cation_transp_ATPase_P-type"/>
</dbReference>
<evidence type="ECO:0000256" key="1">
    <source>
        <dbReference type="ARBA" id="ARBA00004141"/>
    </source>
</evidence>
<dbReference type="InterPro" id="IPR006068">
    <property type="entry name" value="ATPase_P-typ_cation-transptr_C"/>
</dbReference>
<dbReference type="Pfam" id="PF13246">
    <property type="entry name" value="Cation_ATPase"/>
    <property type="match status" value="1"/>
</dbReference>
<dbReference type="Gene3D" id="1.20.1110.10">
    <property type="entry name" value="Calcium-transporting ATPase, transmembrane domain"/>
    <property type="match status" value="1"/>
</dbReference>
<feature type="transmembrane region" description="Helical" evidence="17">
    <location>
        <begin position="357"/>
        <end position="377"/>
    </location>
</feature>
<dbReference type="FunFam" id="1.20.1110.10:FF:000095">
    <property type="entry name" value="Sodium/potassium-transporting ATPase subunit alpha-1"/>
    <property type="match status" value="1"/>
</dbReference>
<accession>A0AAF5Q3L1</accession>
<dbReference type="SUPFAM" id="SSF81653">
    <property type="entry name" value="Calcium ATPase, transduction domain A"/>
    <property type="match status" value="1"/>
</dbReference>
<dbReference type="PANTHER" id="PTHR43294">
    <property type="entry name" value="SODIUM/POTASSIUM-TRANSPORTING ATPASE SUBUNIT ALPHA"/>
    <property type="match status" value="1"/>
</dbReference>